<dbReference type="HOGENOM" id="CLU_496802_0_0_7"/>
<gene>
    <name evidence="2" type="ordered locus">MXAN_2182</name>
</gene>
<dbReference type="AlphaFoldDB" id="Q1DAB9"/>
<dbReference type="KEGG" id="mxa:MXAN_2182"/>
<feature type="compositionally biased region" description="Polar residues" evidence="1">
    <location>
        <begin position="68"/>
        <end position="82"/>
    </location>
</feature>
<keyword evidence="3" id="KW-1185">Reference proteome</keyword>
<evidence type="ECO:0000313" key="3">
    <source>
        <dbReference type="Proteomes" id="UP000002402"/>
    </source>
</evidence>
<sequence>MSRPCSAAEAPAFNATRGRARRPRVAPEVAPESEAAQARVASAIQRAASAASQPLSPAPHAALASRSTQPRSSTQAASSTHVRGSMGDRATVSRNARASARNVTTYEDSTGVSGARSRWCGPTTPDPGRASRRELFDRRRVRNADGWDVQDIILLQAGPHDDLVGRFIEHGGTPIDDEVLVVGIGHVAGHELASRRAPGDGKAVAVTDVPVQLHAGATDAAGVGRQRAPGDEHLVALGGDLGRDVVRARGGDGDAAGVQDVRRPVLHSGAVDVGGAIACVAPGDEEALLRRRHRREVLIARRSGDDEAVRVEHRARAPDSRGEDVLAAEARVRPCRQVPVMGPGHRDAIGVDGGQLVGDEDLLDVEARLRRVQGDAADRASGGSAEANPRHQALALVAGDARGARGLVVGGGKERDRRAVQCPVPVDTRQEDGGVSGPDDEELPAIERGRMVVGVGSKPGVEGDGIRVQQPAILRDARGVEAAGAAVGPGHEELVSVLGHLGIRREGRCRPVRVGPLAPRTMKPGLDVLSRRGVAFEHLRFTATRQRE</sequence>
<feature type="compositionally biased region" description="Low complexity" evidence="1">
    <location>
        <begin position="26"/>
        <end position="67"/>
    </location>
</feature>
<organism evidence="2 3">
    <name type="scientific">Myxococcus xanthus (strain DK1622)</name>
    <dbReference type="NCBI Taxonomy" id="246197"/>
    <lineage>
        <taxon>Bacteria</taxon>
        <taxon>Pseudomonadati</taxon>
        <taxon>Myxococcota</taxon>
        <taxon>Myxococcia</taxon>
        <taxon>Myxococcales</taxon>
        <taxon>Cystobacterineae</taxon>
        <taxon>Myxococcaceae</taxon>
        <taxon>Myxococcus</taxon>
    </lineage>
</organism>
<evidence type="ECO:0000313" key="2">
    <source>
        <dbReference type="EMBL" id="ABF86926.1"/>
    </source>
</evidence>
<evidence type="ECO:0000256" key="1">
    <source>
        <dbReference type="SAM" id="MobiDB-lite"/>
    </source>
</evidence>
<dbReference type="STRING" id="246197.MXAN_2182"/>
<dbReference type="EnsemblBacteria" id="ABF86926">
    <property type="protein sequence ID" value="ABF86926"/>
    <property type="gene ID" value="MXAN_2182"/>
</dbReference>
<proteinExistence type="predicted"/>
<accession>Q1DAB9</accession>
<feature type="region of interest" description="Disordered" evidence="1">
    <location>
        <begin position="1"/>
        <end position="130"/>
    </location>
</feature>
<name>Q1DAB9_MYXXD</name>
<reference evidence="2 3" key="1">
    <citation type="journal article" date="2006" name="Proc. Natl. Acad. Sci. U.S.A.">
        <title>Evolution of sensory complexity recorded in a myxobacterial genome.</title>
        <authorList>
            <person name="Goldman B.S."/>
            <person name="Nierman W.C."/>
            <person name="Kaiser D."/>
            <person name="Slater S.C."/>
            <person name="Durkin A.S."/>
            <person name="Eisen J.A."/>
            <person name="Ronning C.M."/>
            <person name="Barbazuk W.B."/>
            <person name="Blanchard M."/>
            <person name="Field C."/>
            <person name="Halling C."/>
            <person name="Hinkle G."/>
            <person name="Iartchuk O."/>
            <person name="Kim H.S."/>
            <person name="Mackenzie C."/>
            <person name="Madupu R."/>
            <person name="Miller N."/>
            <person name="Shvartsbeyn A."/>
            <person name="Sullivan S.A."/>
            <person name="Vaudin M."/>
            <person name="Wiegand R."/>
            <person name="Kaplan H.B."/>
        </authorList>
    </citation>
    <scope>NUCLEOTIDE SEQUENCE [LARGE SCALE GENOMIC DNA]</scope>
    <source>
        <strain evidence="3">DK1622</strain>
    </source>
</reference>
<dbReference type="EMBL" id="CP000113">
    <property type="protein sequence ID" value="ABF86926.1"/>
    <property type="molecule type" value="Genomic_DNA"/>
</dbReference>
<feature type="compositionally biased region" description="Polar residues" evidence="1">
    <location>
        <begin position="92"/>
        <end position="112"/>
    </location>
</feature>
<protein>
    <submittedName>
        <fullName evidence="2">Uncharacterized protein</fullName>
    </submittedName>
</protein>
<dbReference type="Proteomes" id="UP000002402">
    <property type="component" value="Chromosome"/>
</dbReference>